<dbReference type="PROSITE" id="PS51782">
    <property type="entry name" value="LYSM"/>
    <property type="match status" value="1"/>
</dbReference>
<dbReference type="Pfam" id="PF01476">
    <property type="entry name" value="LysM"/>
    <property type="match status" value="1"/>
</dbReference>
<evidence type="ECO:0000259" key="1">
    <source>
        <dbReference type="PROSITE" id="PS51782"/>
    </source>
</evidence>
<proteinExistence type="predicted"/>
<dbReference type="Pfam" id="PF19266">
    <property type="entry name" value="CIS_tube"/>
    <property type="match status" value="1"/>
</dbReference>
<dbReference type="InterPro" id="IPR018392">
    <property type="entry name" value="LysM"/>
</dbReference>
<reference evidence="3" key="1">
    <citation type="submission" date="2015-11" db="EMBL/GenBank/DDBJ databases">
        <authorList>
            <person name="Varghese N."/>
        </authorList>
    </citation>
    <scope>NUCLEOTIDE SEQUENCE [LARGE SCALE GENOMIC DNA]</scope>
    <source>
        <strain evidence="3">DSM 45899</strain>
    </source>
</reference>
<evidence type="ECO:0000313" key="3">
    <source>
        <dbReference type="Proteomes" id="UP000198802"/>
    </source>
</evidence>
<sequence>MSPARGSFVRARLCEQDNQSTRVTFHFNPSTIKIAKRAEYREQPTQAARESPRPAFLGARAVDLQFNLLLDAGRGQDRSVMAEIQQLLEWTNPTRDSREGTSPSPPVLMFTWGEFKLGASGQFVGLLTSVDATCNLFAPSGAPTRAEVALAMKAAPEEPKGTNPTSGGVSARRAHRVIGGETLAGIAYRTYGDAGCWRAIAELNGLDDPTRLTPGARLLLPDRADLTPGPGRRGGR</sequence>
<dbReference type="InterPro" id="IPR036779">
    <property type="entry name" value="LysM_dom_sf"/>
</dbReference>
<evidence type="ECO:0000313" key="2">
    <source>
        <dbReference type="EMBL" id="CUU59579.1"/>
    </source>
</evidence>
<dbReference type="AlphaFoldDB" id="A0A0S4QV53"/>
<protein>
    <submittedName>
        <fullName evidence="2">LysM domain-containing protein</fullName>
    </submittedName>
</protein>
<dbReference type="CDD" id="cd00118">
    <property type="entry name" value="LysM"/>
    <property type="match status" value="1"/>
</dbReference>
<accession>A0A0S4QV53</accession>
<feature type="domain" description="LysM" evidence="1">
    <location>
        <begin position="173"/>
        <end position="220"/>
    </location>
</feature>
<dbReference type="InterPro" id="IPR045361">
    <property type="entry name" value="CIS_tube_prot_N"/>
</dbReference>
<name>A0A0S4QV53_9ACTN</name>
<keyword evidence="3" id="KW-1185">Reference proteome</keyword>
<organism evidence="2 3">
    <name type="scientific">Parafrankia irregularis</name>
    <dbReference type="NCBI Taxonomy" id="795642"/>
    <lineage>
        <taxon>Bacteria</taxon>
        <taxon>Bacillati</taxon>
        <taxon>Actinomycetota</taxon>
        <taxon>Actinomycetes</taxon>
        <taxon>Frankiales</taxon>
        <taxon>Frankiaceae</taxon>
        <taxon>Parafrankia</taxon>
    </lineage>
</organism>
<dbReference type="RefSeq" id="WP_242666482.1">
    <property type="nucleotide sequence ID" value="NZ_FAOZ01000029.1"/>
</dbReference>
<dbReference type="Proteomes" id="UP000198802">
    <property type="component" value="Unassembled WGS sequence"/>
</dbReference>
<dbReference type="Gene3D" id="3.10.350.10">
    <property type="entry name" value="LysM domain"/>
    <property type="match status" value="1"/>
</dbReference>
<dbReference type="EMBL" id="FAOZ01000029">
    <property type="protein sequence ID" value="CUU59579.1"/>
    <property type="molecule type" value="Genomic_DNA"/>
</dbReference>
<gene>
    <name evidence="2" type="ORF">Ga0074812_12949</name>
</gene>